<accession>A0A1G8EKZ6</accession>
<evidence type="ECO:0000313" key="2">
    <source>
        <dbReference type="EMBL" id="SDH70462.1"/>
    </source>
</evidence>
<gene>
    <name evidence="2" type="ORF">SAMN04489735_104519</name>
</gene>
<dbReference type="InterPro" id="IPR005039">
    <property type="entry name" value="Ant_C"/>
</dbReference>
<dbReference type="Pfam" id="PF03374">
    <property type="entry name" value="ANT"/>
    <property type="match status" value="1"/>
</dbReference>
<dbReference type="OrthoDB" id="9812611at2"/>
<dbReference type="InterPro" id="IPR003497">
    <property type="entry name" value="BRO_N_domain"/>
</dbReference>
<name>A0A1G8EKZ6_ANETH</name>
<proteinExistence type="predicted"/>
<dbReference type="Pfam" id="PF02498">
    <property type="entry name" value="Bro-N"/>
    <property type="match status" value="1"/>
</dbReference>
<sequence>MDLIKFEGHEVRVLNQDGTDWDSQQEAWFIPKEVAVAIGASEPRKYASKILNRNPDKFEGFQGVTKLTTPGGMQEVTIINENGLYMFLMASDLPKAVQFQRQVTELLKNIRRGKVVVRPSYEIEDPIERAKRWIEEQQEKLMLQQRLAECEPKVTYYDTILQSKDLLNISQIAKDYGLSGNKLNRILKEEGVQFKMNGQWLLYQKHAEQGYTKSTTQTYQKSDGSQGTALHTKWTQKGRLFIHQLLEKRGITALIDREKEVLT</sequence>
<dbReference type="RefSeq" id="WP_091261290.1">
    <property type="nucleotide sequence ID" value="NZ_FNDE01000045.1"/>
</dbReference>
<dbReference type="AlphaFoldDB" id="A0A1G8EKZ6"/>
<evidence type="ECO:0000259" key="1">
    <source>
        <dbReference type="PROSITE" id="PS51750"/>
    </source>
</evidence>
<feature type="domain" description="Bro-N" evidence="1">
    <location>
        <begin position="14"/>
        <end position="114"/>
    </location>
</feature>
<reference evidence="2 3" key="1">
    <citation type="submission" date="2016-10" db="EMBL/GenBank/DDBJ databases">
        <authorList>
            <person name="de Groot N.N."/>
        </authorList>
    </citation>
    <scope>NUCLEOTIDE SEQUENCE [LARGE SCALE GENOMIC DNA]</scope>
    <source>
        <strain evidence="2 3">L 420-91</strain>
    </source>
</reference>
<dbReference type="Proteomes" id="UP000198956">
    <property type="component" value="Unassembled WGS sequence"/>
</dbReference>
<protein>
    <submittedName>
        <fullName evidence="2">Phage antirepressor protein YoqD, KilAC domain</fullName>
    </submittedName>
</protein>
<organism evidence="2 3">
    <name type="scientific">Aneurinibacillus thermoaerophilus</name>
    <dbReference type="NCBI Taxonomy" id="143495"/>
    <lineage>
        <taxon>Bacteria</taxon>
        <taxon>Bacillati</taxon>
        <taxon>Bacillota</taxon>
        <taxon>Bacilli</taxon>
        <taxon>Bacillales</taxon>
        <taxon>Paenibacillaceae</taxon>
        <taxon>Aneurinibacillus group</taxon>
        <taxon>Aneurinibacillus</taxon>
    </lineage>
</organism>
<dbReference type="EMBL" id="FNDE01000045">
    <property type="protein sequence ID" value="SDH70462.1"/>
    <property type="molecule type" value="Genomic_DNA"/>
</dbReference>
<evidence type="ECO:0000313" key="3">
    <source>
        <dbReference type="Proteomes" id="UP000198956"/>
    </source>
</evidence>
<dbReference type="PROSITE" id="PS51750">
    <property type="entry name" value="BRO_N"/>
    <property type="match status" value="1"/>
</dbReference>
<dbReference type="GO" id="GO:0003677">
    <property type="term" value="F:DNA binding"/>
    <property type="evidence" value="ECO:0007669"/>
    <property type="project" value="InterPro"/>
</dbReference>
<dbReference type="SMART" id="SM01040">
    <property type="entry name" value="Bro-N"/>
    <property type="match status" value="1"/>
</dbReference>